<dbReference type="OrthoDB" id="202840at2759"/>
<evidence type="ECO:0000313" key="3">
    <source>
        <dbReference type="EMBL" id="KXJ90828.1"/>
    </source>
</evidence>
<dbReference type="InterPro" id="IPR036249">
    <property type="entry name" value="Thioredoxin-like_sf"/>
</dbReference>
<evidence type="ECO:0000313" key="4">
    <source>
        <dbReference type="Proteomes" id="UP000070501"/>
    </source>
</evidence>
<dbReference type="Pfam" id="PF25907">
    <property type="entry name" value="DUF7962"/>
    <property type="match status" value="1"/>
</dbReference>
<protein>
    <submittedName>
        <fullName evidence="3">Uncharacterized protein</fullName>
    </submittedName>
</protein>
<organism evidence="3 4">
    <name type="scientific">Microdochium bolleyi</name>
    <dbReference type="NCBI Taxonomy" id="196109"/>
    <lineage>
        <taxon>Eukaryota</taxon>
        <taxon>Fungi</taxon>
        <taxon>Dikarya</taxon>
        <taxon>Ascomycota</taxon>
        <taxon>Pezizomycotina</taxon>
        <taxon>Sordariomycetes</taxon>
        <taxon>Xylariomycetidae</taxon>
        <taxon>Xylariales</taxon>
        <taxon>Microdochiaceae</taxon>
        <taxon>Microdochium</taxon>
    </lineage>
</organism>
<reference evidence="4" key="1">
    <citation type="submission" date="2016-02" db="EMBL/GenBank/DDBJ databases">
        <title>Draft genome sequence of Microdochium bolleyi, a fungal endophyte of beachgrass.</title>
        <authorList>
            <consortium name="DOE Joint Genome Institute"/>
            <person name="David A.S."/>
            <person name="May G."/>
            <person name="Haridas S."/>
            <person name="Lim J."/>
            <person name="Wang M."/>
            <person name="Labutti K."/>
            <person name="Lipzen A."/>
            <person name="Barry K."/>
            <person name="Grigoriev I.V."/>
        </authorList>
    </citation>
    <scope>NUCLEOTIDE SEQUENCE [LARGE SCALE GENOMIC DNA]</scope>
    <source>
        <strain evidence="4">J235TASD1</strain>
    </source>
</reference>
<dbReference type="InterPro" id="IPR058268">
    <property type="entry name" value="DUF7962"/>
</dbReference>
<sequence>MAVQDLPIVLYTYPGSPFGQRLVWYLNLRKIAFKTCLQPPILPRRDLELLGLNYRRIPLMAIGRDIYLDTRLVIAKLETLYPASAAHPGISATTGEQRALEALISRVSIEFPGALFGRGAQLMPPDSAFLRDPRFVKDRNQLVAGNPAAKAFTPENLRANRPAALVEIARLAELLETTLLADGRDWVFGGSGAGPSLGDIEAVFILHWLNSMKGALPADVIGPEVYPRVFAWIGRFDGHVRKIVAKPDVVKGEDAAKLILGSGYAEESAGGLLASDPVIAAAGYKQGEVVTMWPLDQAPVNKDSGVLVAMGKEEVVIEIASKIDGGKSVRVHAPRVGFKVVKGGASAKI</sequence>
<dbReference type="STRING" id="196109.A0A136J0V7"/>
<feature type="domain" description="GST N-terminal" evidence="1">
    <location>
        <begin position="10"/>
        <end position="83"/>
    </location>
</feature>
<gene>
    <name evidence="3" type="ORF">Micbo1qcDRAFT_225712</name>
</gene>
<proteinExistence type="predicted"/>
<dbReference type="InParanoid" id="A0A136J0V7"/>
<dbReference type="EMBL" id="KQ964251">
    <property type="protein sequence ID" value="KXJ90828.1"/>
    <property type="molecule type" value="Genomic_DNA"/>
</dbReference>
<keyword evidence="4" id="KW-1185">Reference proteome</keyword>
<dbReference type="Proteomes" id="UP000070501">
    <property type="component" value="Unassembled WGS sequence"/>
</dbReference>
<accession>A0A136J0V7</accession>
<feature type="domain" description="DUF7962" evidence="2">
    <location>
        <begin position="119"/>
        <end position="241"/>
    </location>
</feature>
<name>A0A136J0V7_9PEZI</name>
<evidence type="ECO:0000259" key="2">
    <source>
        <dbReference type="Pfam" id="PF25907"/>
    </source>
</evidence>
<dbReference type="SUPFAM" id="SSF52833">
    <property type="entry name" value="Thioredoxin-like"/>
    <property type="match status" value="1"/>
</dbReference>
<dbReference type="InterPro" id="IPR004045">
    <property type="entry name" value="Glutathione_S-Trfase_N"/>
</dbReference>
<dbReference type="Gene3D" id="1.20.1050.10">
    <property type="match status" value="1"/>
</dbReference>
<dbReference type="CDD" id="cd00570">
    <property type="entry name" value="GST_N_family"/>
    <property type="match status" value="1"/>
</dbReference>
<dbReference type="Gene3D" id="3.40.30.110">
    <property type="match status" value="2"/>
</dbReference>
<dbReference type="AlphaFoldDB" id="A0A136J0V7"/>
<evidence type="ECO:0000259" key="1">
    <source>
        <dbReference type="Pfam" id="PF13417"/>
    </source>
</evidence>
<dbReference type="Pfam" id="PF13417">
    <property type="entry name" value="GST_N_3"/>
    <property type="match status" value="1"/>
</dbReference>
<dbReference type="InterPro" id="IPR036282">
    <property type="entry name" value="Glutathione-S-Trfase_C_sf"/>
</dbReference>
<dbReference type="SUPFAM" id="SSF47616">
    <property type="entry name" value="GST C-terminal domain-like"/>
    <property type="match status" value="1"/>
</dbReference>